<dbReference type="OrthoDB" id="416585at2759"/>
<comment type="caution">
    <text evidence="1">The sequence shown here is derived from an EMBL/GenBank/DDBJ whole genome shotgun (WGS) entry which is preliminary data.</text>
</comment>
<keyword evidence="2" id="KW-1185">Reference proteome</keyword>
<evidence type="ECO:0000313" key="1">
    <source>
        <dbReference type="EMBL" id="CAE7574492.1"/>
    </source>
</evidence>
<evidence type="ECO:0000313" key="2">
    <source>
        <dbReference type="Proteomes" id="UP000601435"/>
    </source>
</evidence>
<feature type="non-terminal residue" evidence="1">
    <location>
        <position position="1"/>
    </location>
</feature>
<reference evidence="1" key="1">
    <citation type="submission" date="2021-02" db="EMBL/GenBank/DDBJ databases">
        <authorList>
            <person name="Dougan E. K."/>
            <person name="Rhodes N."/>
            <person name="Thang M."/>
            <person name="Chan C."/>
        </authorList>
    </citation>
    <scope>NUCLEOTIDE SEQUENCE</scope>
</reference>
<name>A0A812UKB9_9DINO</name>
<dbReference type="AlphaFoldDB" id="A0A812UKB9"/>
<gene>
    <name evidence="1" type="ORF">SNEC2469_LOCUS16774</name>
</gene>
<sequence length="91" mass="10164">ADMMLKKGAAEVDAGHVKAKQEAMMMRTETTTYRNCLQNMVLSSTFDMVMAAAILTNTVFIGVEVQWSISNPGMQHLAFQVIRDVYTLIFT</sequence>
<protein>
    <submittedName>
        <fullName evidence="1">Uncharacterized protein</fullName>
    </submittedName>
</protein>
<feature type="non-terminal residue" evidence="1">
    <location>
        <position position="91"/>
    </location>
</feature>
<organism evidence="1 2">
    <name type="scientific">Symbiodinium necroappetens</name>
    <dbReference type="NCBI Taxonomy" id="1628268"/>
    <lineage>
        <taxon>Eukaryota</taxon>
        <taxon>Sar</taxon>
        <taxon>Alveolata</taxon>
        <taxon>Dinophyceae</taxon>
        <taxon>Suessiales</taxon>
        <taxon>Symbiodiniaceae</taxon>
        <taxon>Symbiodinium</taxon>
    </lineage>
</organism>
<proteinExistence type="predicted"/>
<dbReference type="Proteomes" id="UP000601435">
    <property type="component" value="Unassembled WGS sequence"/>
</dbReference>
<accession>A0A812UKB9</accession>
<dbReference type="EMBL" id="CAJNJA010027364">
    <property type="protein sequence ID" value="CAE7574492.1"/>
    <property type="molecule type" value="Genomic_DNA"/>
</dbReference>